<protein>
    <submittedName>
        <fullName evidence="2">Uncharacterized protein</fullName>
    </submittedName>
</protein>
<dbReference type="EMBL" id="JAJHPV010000020">
    <property type="protein sequence ID" value="MCC6072952.1"/>
    <property type="molecule type" value="Genomic_DNA"/>
</dbReference>
<accession>A0ABS8IWD6</accession>
<organism evidence="2 3">
    <name type="scientific">Massilia agrisoli</name>
    <dbReference type="NCBI Taxonomy" id="2892444"/>
    <lineage>
        <taxon>Bacteria</taxon>
        <taxon>Pseudomonadati</taxon>
        <taxon>Pseudomonadota</taxon>
        <taxon>Betaproteobacteria</taxon>
        <taxon>Burkholderiales</taxon>
        <taxon>Oxalobacteraceae</taxon>
        <taxon>Telluria group</taxon>
        <taxon>Massilia</taxon>
    </lineage>
</organism>
<comment type="caution">
    <text evidence="2">The sequence shown here is derived from an EMBL/GenBank/DDBJ whole genome shotgun (WGS) entry which is preliminary data.</text>
</comment>
<name>A0ABS8IWD6_9BURK</name>
<evidence type="ECO:0000313" key="3">
    <source>
        <dbReference type="Proteomes" id="UP001198701"/>
    </source>
</evidence>
<proteinExistence type="predicted"/>
<dbReference type="RefSeq" id="WP_229433947.1">
    <property type="nucleotide sequence ID" value="NZ_JAJHPV010000020.1"/>
</dbReference>
<reference evidence="2 3" key="1">
    <citation type="submission" date="2021-11" db="EMBL/GenBank/DDBJ databases">
        <authorList>
            <person name="Huq M.A."/>
        </authorList>
    </citation>
    <scope>NUCLEOTIDE SEQUENCE [LARGE SCALE GENOMIC DNA]</scope>
    <source>
        <strain evidence="2 3">MAHUQ-52</strain>
    </source>
</reference>
<evidence type="ECO:0000313" key="2">
    <source>
        <dbReference type="EMBL" id="MCC6072952.1"/>
    </source>
</evidence>
<keyword evidence="1" id="KW-0812">Transmembrane</keyword>
<gene>
    <name evidence="2" type="ORF">LMJ30_18630</name>
</gene>
<sequence length="46" mass="4961">MMGNSLHNKIHLGRTSVLESARWRVALVFGACLGIGLAWLALRALG</sequence>
<keyword evidence="3" id="KW-1185">Reference proteome</keyword>
<evidence type="ECO:0000256" key="1">
    <source>
        <dbReference type="SAM" id="Phobius"/>
    </source>
</evidence>
<keyword evidence="1" id="KW-0472">Membrane</keyword>
<keyword evidence="1" id="KW-1133">Transmembrane helix</keyword>
<dbReference type="Proteomes" id="UP001198701">
    <property type="component" value="Unassembled WGS sequence"/>
</dbReference>
<feature type="transmembrane region" description="Helical" evidence="1">
    <location>
        <begin position="21"/>
        <end position="42"/>
    </location>
</feature>